<dbReference type="PANTHER" id="PTHR46236:SF9">
    <property type="entry name" value="UBIQUITIN-SPECIFIC PROTEASE FAMILY C19-RELATED PROTEIN"/>
    <property type="match status" value="1"/>
</dbReference>
<keyword evidence="1 2" id="KW-0175">Coiled coil</keyword>
<evidence type="ECO:0000313" key="4">
    <source>
        <dbReference type="EMBL" id="KAH0862334.1"/>
    </source>
</evidence>
<dbReference type="Gene3D" id="2.60.210.10">
    <property type="entry name" value="Apoptosis, Tumor Necrosis Factor Receptor Associated Protein 2, Chain A"/>
    <property type="match status" value="1"/>
</dbReference>
<feature type="coiled-coil region" evidence="2">
    <location>
        <begin position="323"/>
        <end position="350"/>
    </location>
</feature>
<organism evidence="4 5">
    <name type="scientific">Brassica napus</name>
    <name type="common">Rape</name>
    <dbReference type="NCBI Taxonomy" id="3708"/>
    <lineage>
        <taxon>Eukaryota</taxon>
        <taxon>Viridiplantae</taxon>
        <taxon>Streptophyta</taxon>
        <taxon>Embryophyta</taxon>
        <taxon>Tracheophyta</taxon>
        <taxon>Spermatophyta</taxon>
        <taxon>Magnoliopsida</taxon>
        <taxon>eudicotyledons</taxon>
        <taxon>Gunneridae</taxon>
        <taxon>Pentapetalae</taxon>
        <taxon>rosids</taxon>
        <taxon>malvids</taxon>
        <taxon>Brassicales</taxon>
        <taxon>Brassicaceae</taxon>
        <taxon>Brassiceae</taxon>
        <taxon>Brassica</taxon>
    </lineage>
</organism>
<dbReference type="InterPro" id="IPR050804">
    <property type="entry name" value="MCC"/>
</dbReference>
<dbReference type="SUPFAM" id="SSF49599">
    <property type="entry name" value="TRAF domain-like"/>
    <property type="match status" value="1"/>
</dbReference>
<evidence type="ECO:0008006" key="6">
    <source>
        <dbReference type="Google" id="ProtNLM"/>
    </source>
</evidence>
<evidence type="ECO:0000256" key="3">
    <source>
        <dbReference type="SAM" id="MobiDB-lite"/>
    </source>
</evidence>
<reference evidence="4 5" key="1">
    <citation type="submission" date="2021-05" db="EMBL/GenBank/DDBJ databases">
        <title>Genome Assembly of Synthetic Allotetraploid Brassica napus Reveals Homoeologous Exchanges between Subgenomes.</title>
        <authorList>
            <person name="Davis J.T."/>
        </authorList>
    </citation>
    <scope>NUCLEOTIDE SEQUENCE [LARGE SCALE GENOMIC DNA]</scope>
    <source>
        <strain evidence="5">cv. Da-Ae</strain>
        <tissue evidence="4">Seedling</tissue>
    </source>
</reference>
<evidence type="ECO:0000256" key="1">
    <source>
        <dbReference type="ARBA" id="ARBA00023054"/>
    </source>
</evidence>
<dbReference type="InterPro" id="IPR008974">
    <property type="entry name" value="TRAF-like"/>
</dbReference>
<dbReference type="Proteomes" id="UP000824890">
    <property type="component" value="Unassembled WGS sequence"/>
</dbReference>
<name>A0ABQ7Y3M9_BRANA</name>
<dbReference type="EMBL" id="JAGKQM010000018">
    <property type="protein sequence ID" value="KAH0862334.1"/>
    <property type="molecule type" value="Genomic_DNA"/>
</dbReference>
<sequence length="366" mass="41352">MVKDFMNSRSVGGVVRILVVKREVMVKVGVVVGVAPVQRDHVLSRPPPSSFSVPPSRSVTGNEETNDSSRHHHEFVTPSPSKYTTSIKYAKVLREKEKYVKELHIPLVLKQSDKKITWVIKNFSSLQSKIVKSDIFVGNNKANHFSLYLAVADSEILPLECRRHVEVSFTVTQHWFDKSKPGWGFAKMISLVIVVKVDVLEVQGKVDVSEEDVSEESSPVIETMDVNVFHVLPSQVESVNRLFGKHQDIASNFNPYLNTAYMNVLLSLTQTLCQSPWEISKDDLAEEYAALSYLTAEGFQLDWLGKKLDEVKKKKEKACLAQLREIEKELQPLKRKYSEMEAQMDKVKAELSAAKSPVSLYDEDVA</sequence>
<keyword evidence="5" id="KW-1185">Reference proteome</keyword>
<proteinExistence type="predicted"/>
<feature type="compositionally biased region" description="Low complexity" evidence="3">
    <location>
        <begin position="50"/>
        <end position="59"/>
    </location>
</feature>
<dbReference type="PANTHER" id="PTHR46236">
    <property type="entry name" value="TRAF-LIKE SUPERFAMILY PROTEIN"/>
    <property type="match status" value="1"/>
</dbReference>
<evidence type="ECO:0000256" key="2">
    <source>
        <dbReference type="SAM" id="Coils"/>
    </source>
</evidence>
<protein>
    <recommendedName>
        <fullName evidence="6">MATH domain-containing protein</fullName>
    </recommendedName>
</protein>
<feature type="region of interest" description="Disordered" evidence="3">
    <location>
        <begin position="44"/>
        <end position="81"/>
    </location>
</feature>
<accession>A0ABQ7Y3M9</accession>
<dbReference type="InterPro" id="IPR002083">
    <property type="entry name" value="MATH/TRAF_dom"/>
</dbReference>
<gene>
    <name evidence="4" type="ORF">HID58_079545</name>
</gene>
<comment type="caution">
    <text evidence="4">The sequence shown here is derived from an EMBL/GenBank/DDBJ whole genome shotgun (WGS) entry which is preliminary data.</text>
</comment>
<dbReference type="CDD" id="cd00121">
    <property type="entry name" value="MATH"/>
    <property type="match status" value="1"/>
</dbReference>
<evidence type="ECO:0000313" key="5">
    <source>
        <dbReference type="Proteomes" id="UP000824890"/>
    </source>
</evidence>